<feature type="region of interest" description="Disordered" evidence="1">
    <location>
        <begin position="1"/>
        <end position="41"/>
    </location>
</feature>
<feature type="non-terminal residue" evidence="2">
    <location>
        <position position="1"/>
    </location>
</feature>
<feature type="compositionally biased region" description="Low complexity" evidence="1">
    <location>
        <begin position="28"/>
        <end position="41"/>
    </location>
</feature>
<organism evidence="2">
    <name type="scientific">uncultured Rubrobacteraceae bacterium</name>
    <dbReference type="NCBI Taxonomy" id="349277"/>
    <lineage>
        <taxon>Bacteria</taxon>
        <taxon>Bacillati</taxon>
        <taxon>Actinomycetota</taxon>
        <taxon>Rubrobacteria</taxon>
        <taxon>Rubrobacterales</taxon>
        <taxon>Rubrobacteraceae</taxon>
        <taxon>environmental samples</taxon>
    </lineage>
</organism>
<dbReference type="EMBL" id="CADCVH010000119">
    <property type="protein sequence ID" value="CAA9479267.1"/>
    <property type="molecule type" value="Genomic_DNA"/>
</dbReference>
<name>A0A6J4RQ06_9ACTN</name>
<gene>
    <name evidence="2" type="ORF">AVDCRST_MAG02-4402</name>
</gene>
<accession>A0A6J4RQ06</accession>
<feature type="non-terminal residue" evidence="2">
    <location>
        <position position="41"/>
    </location>
</feature>
<evidence type="ECO:0000256" key="1">
    <source>
        <dbReference type="SAM" id="MobiDB-lite"/>
    </source>
</evidence>
<reference evidence="2" key="1">
    <citation type="submission" date="2020-02" db="EMBL/GenBank/DDBJ databases">
        <authorList>
            <person name="Meier V. D."/>
        </authorList>
    </citation>
    <scope>NUCLEOTIDE SEQUENCE</scope>
    <source>
        <strain evidence="2">AVDCRST_MAG02</strain>
    </source>
</reference>
<dbReference type="AlphaFoldDB" id="A0A6J4RQ06"/>
<sequence length="41" mass="4231">PSTPWAMVARTTWTAAPGPTRSRRARGRASTASSAARGSST</sequence>
<protein>
    <submittedName>
        <fullName evidence="2">Uncharacterized protein</fullName>
    </submittedName>
</protein>
<evidence type="ECO:0000313" key="2">
    <source>
        <dbReference type="EMBL" id="CAA9479267.1"/>
    </source>
</evidence>
<proteinExistence type="predicted"/>